<evidence type="ECO:0000313" key="3">
    <source>
        <dbReference type="EMBL" id="GES94730.1"/>
    </source>
</evidence>
<dbReference type="EMBL" id="BLAL01000238">
    <property type="protein sequence ID" value="GES94730.1"/>
    <property type="molecule type" value="Genomic_DNA"/>
</dbReference>
<evidence type="ECO:0000313" key="2">
    <source>
        <dbReference type="EMBL" id="GBB96525.1"/>
    </source>
</evidence>
<sequence length="77" mass="8826">MEVVEFTKINPSNYAAAYSSTDYSDSSDEGEKMLKNTFQPVLTKNQKKKLRKKAKKQQHKQLSIPQTSTPKHKQPQS</sequence>
<dbReference type="Proteomes" id="UP000615446">
    <property type="component" value="Unassembled WGS sequence"/>
</dbReference>
<comment type="caution">
    <text evidence="2">The sequence shown here is derived from an EMBL/GenBank/DDBJ whole genome shotgun (WGS) entry which is preliminary data.</text>
</comment>
<reference evidence="3" key="2">
    <citation type="submission" date="2019-10" db="EMBL/GenBank/DDBJ databases">
        <title>Conservation and host-specific expression of non-tandemly repeated heterogenous ribosome RNA gene in arbuscular mycorrhizal fungi.</title>
        <authorList>
            <person name="Maeda T."/>
            <person name="Kobayashi Y."/>
            <person name="Nakagawa T."/>
            <person name="Ezawa T."/>
            <person name="Yamaguchi K."/>
            <person name="Bino T."/>
            <person name="Nishimoto Y."/>
            <person name="Shigenobu S."/>
            <person name="Kawaguchi M."/>
        </authorList>
    </citation>
    <scope>NUCLEOTIDE SEQUENCE</scope>
    <source>
        <strain evidence="3">HR1</strain>
    </source>
</reference>
<dbReference type="Proteomes" id="UP000247702">
    <property type="component" value="Unassembled WGS sequence"/>
</dbReference>
<accession>A0A2Z6R3D9</accession>
<dbReference type="EMBL" id="BEXD01001973">
    <property type="protein sequence ID" value="GBB96525.1"/>
    <property type="molecule type" value="Genomic_DNA"/>
</dbReference>
<feature type="compositionally biased region" description="Basic residues" evidence="1">
    <location>
        <begin position="45"/>
        <end position="59"/>
    </location>
</feature>
<dbReference type="AlphaFoldDB" id="A0A2Z6R3D9"/>
<feature type="region of interest" description="Disordered" evidence="1">
    <location>
        <begin position="37"/>
        <end position="77"/>
    </location>
</feature>
<gene>
    <name evidence="3" type="ORF">RCL2_002144200</name>
    <name evidence="2" type="ORF">RclHR1_27740001</name>
</gene>
<organism evidence="2 4">
    <name type="scientific">Rhizophagus clarus</name>
    <dbReference type="NCBI Taxonomy" id="94130"/>
    <lineage>
        <taxon>Eukaryota</taxon>
        <taxon>Fungi</taxon>
        <taxon>Fungi incertae sedis</taxon>
        <taxon>Mucoromycota</taxon>
        <taxon>Glomeromycotina</taxon>
        <taxon>Glomeromycetes</taxon>
        <taxon>Glomerales</taxon>
        <taxon>Glomeraceae</taxon>
        <taxon>Rhizophagus</taxon>
    </lineage>
</organism>
<reference evidence="2 4" key="1">
    <citation type="submission" date="2017-11" db="EMBL/GenBank/DDBJ databases">
        <title>The genome of Rhizophagus clarus HR1 reveals common genetic basis of auxotrophy among arbuscular mycorrhizal fungi.</title>
        <authorList>
            <person name="Kobayashi Y."/>
        </authorList>
    </citation>
    <scope>NUCLEOTIDE SEQUENCE [LARGE SCALE GENOMIC DNA]</scope>
    <source>
        <strain evidence="2 4">HR1</strain>
    </source>
</reference>
<name>A0A2Z6R3D9_9GLOM</name>
<keyword evidence="4" id="KW-1185">Reference proteome</keyword>
<evidence type="ECO:0000256" key="1">
    <source>
        <dbReference type="SAM" id="MobiDB-lite"/>
    </source>
</evidence>
<evidence type="ECO:0000313" key="4">
    <source>
        <dbReference type="Proteomes" id="UP000247702"/>
    </source>
</evidence>
<proteinExistence type="predicted"/>
<protein>
    <submittedName>
        <fullName evidence="2">Uncharacterized protein</fullName>
    </submittedName>
</protein>